<evidence type="ECO:0008006" key="4">
    <source>
        <dbReference type="Google" id="ProtNLM"/>
    </source>
</evidence>
<accession>A0A1H6FQP0</accession>
<dbReference type="AlphaFoldDB" id="A0A1H6FQP0"/>
<reference evidence="3" key="1">
    <citation type="submission" date="2016-10" db="EMBL/GenBank/DDBJ databases">
        <authorList>
            <person name="Varghese N."/>
            <person name="Submissions S."/>
        </authorList>
    </citation>
    <scope>NUCLEOTIDE SEQUENCE [LARGE SCALE GENOMIC DNA]</scope>
    <source>
        <strain evidence="3">CGMCC 1.8981</strain>
    </source>
</reference>
<dbReference type="RefSeq" id="WP_090506090.1">
    <property type="nucleotide sequence ID" value="NZ_FNWL01000001.1"/>
</dbReference>
<evidence type="ECO:0000313" key="3">
    <source>
        <dbReference type="Proteomes" id="UP000199112"/>
    </source>
</evidence>
<name>A0A1H6FQP0_9EURY</name>
<feature type="compositionally biased region" description="Acidic residues" evidence="1">
    <location>
        <begin position="1"/>
        <end position="26"/>
    </location>
</feature>
<dbReference type="Pfam" id="PF14328">
    <property type="entry name" value="DUF4385"/>
    <property type="match status" value="1"/>
</dbReference>
<dbReference type="Proteomes" id="UP000199112">
    <property type="component" value="Unassembled WGS sequence"/>
</dbReference>
<proteinExistence type="predicted"/>
<dbReference type="EMBL" id="FNWL01000001">
    <property type="protein sequence ID" value="SEH13241.1"/>
    <property type="molecule type" value="Genomic_DNA"/>
</dbReference>
<feature type="region of interest" description="Disordered" evidence="1">
    <location>
        <begin position="1"/>
        <end position="28"/>
    </location>
</feature>
<keyword evidence="3" id="KW-1185">Reference proteome</keyword>
<sequence>MPDPTDDSAGDGDATDQGGDDGPEYDIDFRDEPERYEIGRGEEGVFKVEPYKSELLPLWSYADEAAARESAQDIYERYERYRANDDFPGMDMARKYLQMGYTRAMRYAKYPGGRKYDESDGGEREPQQWADPDKRAGALVFESYWERVREDERYQRAKDEHQNP</sequence>
<gene>
    <name evidence="2" type="ORF">SAMN04487967_1238</name>
</gene>
<organism evidence="2 3">
    <name type="scientific">Natronorubrum sediminis</name>
    <dbReference type="NCBI Taxonomy" id="640943"/>
    <lineage>
        <taxon>Archaea</taxon>
        <taxon>Methanobacteriati</taxon>
        <taxon>Methanobacteriota</taxon>
        <taxon>Stenosarchaea group</taxon>
        <taxon>Halobacteria</taxon>
        <taxon>Halobacteriales</taxon>
        <taxon>Natrialbaceae</taxon>
        <taxon>Natronorubrum</taxon>
    </lineage>
</organism>
<dbReference type="OrthoDB" id="192977at2157"/>
<evidence type="ECO:0000313" key="2">
    <source>
        <dbReference type="EMBL" id="SEH13241.1"/>
    </source>
</evidence>
<protein>
    <recommendedName>
        <fullName evidence="4">DUF4385 domain-containing protein</fullName>
    </recommendedName>
</protein>
<feature type="compositionally biased region" description="Basic and acidic residues" evidence="1">
    <location>
        <begin position="114"/>
        <end position="135"/>
    </location>
</feature>
<feature type="region of interest" description="Disordered" evidence="1">
    <location>
        <begin position="112"/>
        <end position="135"/>
    </location>
</feature>
<evidence type="ECO:0000256" key="1">
    <source>
        <dbReference type="SAM" id="MobiDB-lite"/>
    </source>
</evidence>
<dbReference type="InterPro" id="IPR025494">
    <property type="entry name" value="DUF4385"/>
</dbReference>